<evidence type="ECO:0000313" key="3">
    <source>
        <dbReference type="Proteomes" id="UP001295444"/>
    </source>
</evidence>
<evidence type="ECO:0000256" key="1">
    <source>
        <dbReference type="SAM" id="MobiDB-lite"/>
    </source>
</evidence>
<keyword evidence="3" id="KW-1185">Reference proteome</keyword>
<reference evidence="2" key="1">
    <citation type="submission" date="2022-03" db="EMBL/GenBank/DDBJ databases">
        <authorList>
            <person name="Alioto T."/>
            <person name="Alioto T."/>
            <person name="Gomez Garrido J."/>
        </authorList>
    </citation>
    <scope>NUCLEOTIDE SEQUENCE</scope>
</reference>
<name>A0AAD1VQ18_PELCU</name>
<proteinExistence type="predicted"/>
<evidence type="ECO:0000313" key="2">
    <source>
        <dbReference type="EMBL" id="CAH2248209.1"/>
    </source>
</evidence>
<protein>
    <submittedName>
        <fullName evidence="2">Uncharacterized protein</fullName>
    </submittedName>
</protein>
<accession>A0AAD1VQ18</accession>
<feature type="non-terminal residue" evidence="2">
    <location>
        <position position="1"/>
    </location>
</feature>
<feature type="region of interest" description="Disordered" evidence="1">
    <location>
        <begin position="6"/>
        <end position="30"/>
    </location>
</feature>
<dbReference type="AlphaFoldDB" id="A0AAD1VQ18"/>
<organism evidence="2 3">
    <name type="scientific">Pelobates cultripes</name>
    <name type="common">Western spadefoot toad</name>
    <dbReference type="NCBI Taxonomy" id="61616"/>
    <lineage>
        <taxon>Eukaryota</taxon>
        <taxon>Metazoa</taxon>
        <taxon>Chordata</taxon>
        <taxon>Craniata</taxon>
        <taxon>Vertebrata</taxon>
        <taxon>Euteleostomi</taxon>
        <taxon>Amphibia</taxon>
        <taxon>Batrachia</taxon>
        <taxon>Anura</taxon>
        <taxon>Pelobatoidea</taxon>
        <taxon>Pelobatidae</taxon>
        <taxon>Pelobates</taxon>
    </lineage>
</organism>
<dbReference type="Proteomes" id="UP001295444">
    <property type="component" value="Chromosome 02"/>
</dbReference>
<gene>
    <name evidence="2" type="ORF">PECUL_23A017691</name>
</gene>
<dbReference type="EMBL" id="OW240913">
    <property type="protein sequence ID" value="CAH2248209.1"/>
    <property type="molecule type" value="Genomic_DNA"/>
</dbReference>
<feature type="region of interest" description="Disordered" evidence="1">
    <location>
        <begin position="76"/>
        <end position="97"/>
    </location>
</feature>
<sequence length="97" mass="10903">PLLLALLPNRSPSAAQGDSRDRSRATLPQTLRVHALRTSKGTLTQFPEEIAGEFRTYYKRLYNIATGTRDLQTRYTFTGRSQHFRNSDKYGGSPSGN</sequence>